<gene>
    <name evidence="2" type="ORF">PLEPLA_LOCUS39672</name>
</gene>
<evidence type="ECO:0000313" key="2">
    <source>
        <dbReference type="EMBL" id="CAB1451933.1"/>
    </source>
</evidence>
<name>A0A9N7Z186_PLEPL</name>
<feature type="compositionally biased region" description="Basic and acidic residues" evidence="1">
    <location>
        <begin position="40"/>
        <end position="56"/>
    </location>
</feature>
<comment type="caution">
    <text evidence="2">The sequence shown here is derived from an EMBL/GenBank/DDBJ whole genome shotgun (WGS) entry which is preliminary data.</text>
</comment>
<dbReference type="Proteomes" id="UP001153269">
    <property type="component" value="Unassembled WGS sequence"/>
</dbReference>
<dbReference type="EMBL" id="CADEAL010004108">
    <property type="protein sequence ID" value="CAB1451933.1"/>
    <property type="molecule type" value="Genomic_DNA"/>
</dbReference>
<evidence type="ECO:0000256" key="1">
    <source>
        <dbReference type="SAM" id="MobiDB-lite"/>
    </source>
</evidence>
<reference evidence="2" key="1">
    <citation type="submission" date="2020-03" db="EMBL/GenBank/DDBJ databases">
        <authorList>
            <person name="Weist P."/>
        </authorList>
    </citation>
    <scope>NUCLEOTIDE SEQUENCE</scope>
</reference>
<organism evidence="2 3">
    <name type="scientific">Pleuronectes platessa</name>
    <name type="common">European plaice</name>
    <dbReference type="NCBI Taxonomy" id="8262"/>
    <lineage>
        <taxon>Eukaryota</taxon>
        <taxon>Metazoa</taxon>
        <taxon>Chordata</taxon>
        <taxon>Craniata</taxon>
        <taxon>Vertebrata</taxon>
        <taxon>Euteleostomi</taxon>
        <taxon>Actinopterygii</taxon>
        <taxon>Neopterygii</taxon>
        <taxon>Teleostei</taxon>
        <taxon>Neoteleostei</taxon>
        <taxon>Acanthomorphata</taxon>
        <taxon>Carangaria</taxon>
        <taxon>Pleuronectiformes</taxon>
        <taxon>Pleuronectoidei</taxon>
        <taxon>Pleuronectidae</taxon>
        <taxon>Pleuronectes</taxon>
    </lineage>
</organism>
<dbReference type="AlphaFoldDB" id="A0A9N7Z186"/>
<sequence>MREKMVIKLEEKERQEHSDLIDVRFIRASWNSHVHMCRPQQDRRDRSGGTDTERGPGVRGADGRVSVSPLPWRVRLSPWRLQMERS</sequence>
<evidence type="ECO:0000313" key="3">
    <source>
        <dbReference type="Proteomes" id="UP001153269"/>
    </source>
</evidence>
<protein>
    <submittedName>
        <fullName evidence="2">Uncharacterized protein</fullName>
    </submittedName>
</protein>
<proteinExistence type="predicted"/>
<keyword evidence="3" id="KW-1185">Reference proteome</keyword>
<accession>A0A9N7Z186</accession>
<feature type="region of interest" description="Disordered" evidence="1">
    <location>
        <begin position="36"/>
        <end position="65"/>
    </location>
</feature>